<reference evidence="4" key="1">
    <citation type="journal article" date="2019" name="Int. J. Syst. Evol. Microbiol.">
        <title>The Global Catalogue of Microorganisms (GCM) 10K type strain sequencing project: providing services to taxonomists for standard genome sequencing and annotation.</title>
        <authorList>
            <consortium name="The Broad Institute Genomics Platform"/>
            <consortium name="The Broad Institute Genome Sequencing Center for Infectious Disease"/>
            <person name="Wu L."/>
            <person name="Ma J."/>
        </authorList>
    </citation>
    <scope>NUCLEOTIDE SEQUENCE [LARGE SCALE GENOMIC DNA]</scope>
    <source>
        <strain evidence="4">KCTC 52490</strain>
    </source>
</reference>
<dbReference type="CDD" id="cd03801">
    <property type="entry name" value="GT4_PimA-like"/>
    <property type="match status" value="1"/>
</dbReference>
<dbReference type="Proteomes" id="UP001597512">
    <property type="component" value="Unassembled WGS sequence"/>
</dbReference>
<dbReference type="PANTHER" id="PTHR45947">
    <property type="entry name" value="SULFOQUINOVOSYL TRANSFERASE SQD2"/>
    <property type="match status" value="1"/>
</dbReference>
<dbReference type="EC" id="2.4.-.-" evidence="3"/>
<accession>A0ABW6AF99</accession>
<evidence type="ECO:0000259" key="2">
    <source>
        <dbReference type="Pfam" id="PF13439"/>
    </source>
</evidence>
<feature type="domain" description="Glycosyl transferase family 1" evidence="1">
    <location>
        <begin position="189"/>
        <end position="336"/>
    </location>
</feature>
<dbReference type="EMBL" id="JBHUOM010000001">
    <property type="protein sequence ID" value="MFD2932689.1"/>
    <property type="molecule type" value="Genomic_DNA"/>
</dbReference>
<evidence type="ECO:0000313" key="4">
    <source>
        <dbReference type="Proteomes" id="UP001597512"/>
    </source>
</evidence>
<dbReference type="InterPro" id="IPR050194">
    <property type="entry name" value="Glycosyltransferase_grp1"/>
</dbReference>
<dbReference type="GO" id="GO:0016757">
    <property type="term" value="F:glycosyltransferase activity"/>
    <property type="evidence" value="ECO:0007669"/>
    <property type="project" value="UniProtKB-KW"/>
</dbReference>
<feature type="domain" description="Glycosyltransferase subfamily 4-like N-terminal" evidence="2">
    <location>
        <begin position="15"/>
        <end position="166"/>
    </location>
</feature>
<dbReference type="Gene3D" id="3.40.50.2000">
    <property type="entry name" value="Glycogen Phosphorylase B"/>
    <property type="match status" value="2"/>
</dbReference>
<dbReference type="PANTHER" id="PTHR45947:SF3">
    <property type="entry name" value="SULFOQUINOVOSYL TRANSFERASE SQD2"/>
    <property type="match status" value="1"/>
</dbReference>
<dbReference type="Pfam" id="PF13439">
    <property type="entry name" value="Glyco_transf_4"/>
    <property type="match status" value="1"/>
</dbReference>
<evidence type="ECO:0000259" key="1">
    <source>
        <dbReference type="Pfam" id="PF00534"/>
    </source>
</evidence>
<dbReference type="InterPro" id="IPR001296">
    <property type="entry name" value="Glyco_trans_1"/>
</dbReference>
<proteinExistence type="predicted"/>
<organism evidence="3 4">
    <name type="scientific">Spirosoma flavum</name>
    <dbReference type="NCBI Taxonomy" id="2048557"/>
    <lineage>
        <taxon>Bacteria</taxon>
        <taxon>Pseudomonadati</taxon>
        <taxon>Bacteroidota</taxon>
        <taxon>Cytophagia</taxon>
        <taxon>Cytophagales</taxon>
        <taxon>Cytophagaceae</taxon>
        <taxon>Spirosoma</taxon>
    </lineage>
</organism>
<keyword evidence="4" id="KW-1185">Reference proteome</keyword>
<protein>
    <submittedName>
        <fullName evidence="3">Glycosyltransferase family 4 protein</fullName>
        <ecNumber evidence="3">2.4.-.-</ecNumber>
    </submittedName>
</protein>
<keyword evidence="3" id="KW-0328">Glycosyltransferase</keyword>
<dbReference type="Pfam" id="PF00534">
    <property type="entry name" value="Glycos_transf_1"/>
    <property type="match status" value="1"/>
</dbReference>
<evidence type="ECO:0000313" key="3">
    <source>
        <dbReference type="EMBL" id="MFD2932689.1"/>
    </source>
</evidence>
<name>A0ABW6AF99_9BACT</name>
<gene>
    <name evidence="3" type="ORF">ACFS25_02805</name>
</gene>
<comment type="caution">
    <text evidence="3">The sequence shown here is derived from an EMBL/GenBank/DDBJ whole genome shotgun (WGS) entry which is preliminary data.</text>
</comment>
<keyword evidence="3" id="KW-0808">Transferase</keyword>
<sequence length="387" mass="43965">MRIVMSADRFYPAQMGGPGNTIYWQAKTLMKAGHDVTVVATSQDLPTSVPLDCWLKLDCGRVIYTKNMHFYLPLKHIWYGLLAIRKADVVHVNSLFYPASLVWIIMCRLLGKPVVWSPHGELSAVALRFRPRLKRLLLNIFRWCSSEVWFHATCAEEKNQIQHYFGSSIMVNEIRTMMELPVLAVRVARLYLLFMGRLHPIKAIDRLLEALSTSKLFRESNYSLQIAGSDSDKGYTKKLNELVLTLGLSAKVSFIGTVQGERKEQLYADAHLLILPSHSENFGNVVIESLAQGTPVMASTNTPWQVLDEERVGRWVSNDSASLRQAIEEFLTMPSAQYDLYRVRALCLAQRDYDISAKSAVWVDFYKGVLTRKAPAIYGLYPAKNTR</sequence>
<dbReference type="InterPro" id="IPR028098">
    <property type="entry name" value="Glyco_trans_4-like_N"/>
</dbReference>
<dbReference type="RefSeq" id="WP_381496880.1">
    <property type="nucleotide sequence ID" value="NZ_JBHUOM010000001.1"/>
</dbReference>
<dbReference type="SUPFAM" id="SSF53756">
    <property type="entry name" value="UDP-Glycosyltransferase/glycogen phosphorylase"/>
    <property type="match status" value="1"/>
</dbReference>